<dbReference type="PANTHER" id="PTHR32510">
    <property type="entry name" value="TRANSMEMBRANE PROTEIN 98"/>
    <property type="match status" value="1"/>
</dbReference>
<evidence type="ECO:0000256" key="3">
    <source>
        <dbReference type="ARBA" id="ARBA00004648"/>
    </source>
</evidence>
<evidence type="ECO:0000256" key="2">
    <source>
        <dbReference type="ARBA" id="ARBA00004550"/>
    </source>
</evidence>
<evidence type="ECO:0000256" key="9">
    <source>
        <dbReference type="ARBA" id="ARBA00022824"/>
    </source>
</evidence>
<accession>A0ABQ8IT57</accession>
<dbReference type="Proteomes" id="UP000887458">
    <property type="component" value="Unassembled WGS sequence"/>
</dbReference>
<proteinExistence type="inferred from homology"/>
<comment type="caution">
    <text evidence="13">The sequence shown here is derived from an EMBL/GenBank/DDBJ whole genome shotgun (WGS) entry which is preliminary data.</text>
</comment>
<name>A0ABQ8IT57_DERPT</name>
<evidence type="ECO:0000256" key="6">
    <source>
        <dbReference type="ARBA" id="ARBA00022475"/>
    </source>
</evidence>
<keyword evidence="8 12" id="KW-0812">Transmembrane</keyword>
<keyword evidence="14" id="KW-1185">Reference proteome</keyword>
<protein>
    <recommendedName>
        <fullName evidence="5">Transmembrane protein 98</fullName>
    </recommendedName>
</protein>
<reference evidence="13 14" key="2">
    <citation type="journal article" date="2022" name="Mol. Biol. Evol.">
        <title>Comparative Genomics Reveals Insights into the Divergent Evolution of Astigmatic Mites and Household Pest Adaptations.</title>
        <authorList>
            <person name="Xiong Q."/>
            <person name="Wan A.T."/>
            <person name="Liu X."/>
            <person name="Fung C.S."/>
            <person name="Xiao X."/>
            <person name="Malainual N."/>
            <person name="Hou J."/>
            <person name="Wang L."/>
            <person name="Wang M."/>
            <person name="Yang K.Y."/>
            <person name="Cui Y."/>
            <person name="Leung E.L."/>
            <person name="Nong W."/>
            <person name="Shin S.K."/>
            <person name="Au S.W."/>
            <person name="Jeong K.Y."/>
            <person name="Chew F.T."/>
            <person name="Hui J.H."/>
            <person name="Leung T.F."/>
            <person name="Tungtrongchitr A."/>
            <person name="Zhong N."/>
            <person name="Liu Z."/>
            <person name="Tsui S.K."/>
        </authorList>
    </citation>
    <scope>NUCLEOTIDE SEQUENCE [LARGE SCALE GENOMIC DNA]</scope>
    <source>
        <strain evidence="13">Derp</strain>
    </source>
</reference>
<keyword evidence="10 12" id="KW-1133">Transmembrane helix</keyword>
<evidence type="ECO:0000256" key="8">
    <source>
        <dbReference type="ARBA" id="ARBA00022692"/>
    </source>
</evidence>
<keyword evidence="6" id="KW-1003">Cell membrane</keyword>
<dbReference type="EMBL" id="NJHN03000121">
    <property type="protein sequence ID" value="KAH9413473.1"/>
    <property type="molecule type" value="Genomic_DNA"/>
</dbReference>
<evidence type="ECO:0000256" key="5">
    <source>
        <dbReference type="ARBA" id="ARBA00014380"/>
    </source>
</evidence>
<feature type="transmembrane region" description="Helical" evidence="12">
    <location>
        <begin position="12"/>
        <end position="34"/>
    </location>
</feature>
<evidence type="ECO:0000256" key="12">
    <source>
        <dbReference type="SAM" id="Phobius"/>
    </source>
</evidence>
<keyword evidence="9" id="KW-0256">Endoplasmic reticulum</keyword>
<comment type="subcellular location">
    <subcellularLocation>
        <location evidence="1">Cell membrane</location>
        <topology evidence="1">Single-pass type II membrane protein</topology>
    </subcellularLocation>
    <subcellularLocation>
        <location evidence="3">Endoplasmic reticulum membrane</location>
        <topology evidence="3">Single-pass type II membrane protein</topology>
    </subcellularLocation>
    <subcellularLocation>
        <location evidence="2">Secreted</location>
        <location evidence="2">Extracellular exosome</location>
    </subcellularLocation>
</comment>
<gene>
    <name evidence="13" type="primary">TMEM98</name>
    <name evidence="13" type="ORF">DERP_007950</name>
</gene>
<evidence type="ECO:0000313" key="14">
    <source>
        <dbReference type="Proteomes" id="UP000887458"/>
    </source>
</evidence>
<dbReference type="PANTHER" id="PTHR32510:SF3">
    <property type="entry name" value="TRANSMEMBRANE PROTEIN 98"/>
    <property type="match status" value="1"/>
</dbReference>
<dbReference type="Gene3D" id="1.20.1410.10">
    <property type="entry name" value="I/LWEQ domain"/>
    <property type="match status" value="1"/>
</dbReference>
<keyword evidence="7" id="KW-0964">Secreted</keyword>
<sequence length="302" mass="33632">MDEVETIENIVVIAIIILLVVFAGSLLTLIIICYQRNNHLLIGGGGGGNKGDFLFRSSKSSSSSSSFHHFNNDDDTRFSGQDHTHLISSNGGGLITDIKRMGKKNQTTTNMELDDVRLHPNIDQILSNTQWVDDATGLIPHCLALLKGCHHLTERLVSSTMSAMPRFTENEQRMKLFEIGRIAPTISARVDDVVEAMYPPLDPRLLESRCLSLLLSVSRLAIVIVYTCAIRGKWIDDELKGLELQLKILHEVGQTLLINGDDNNGNPETMINSTAERQLTNYQSINQLFTIDKIINEKKIHA</sequence>
<organism evidence="13 14">
    <name type="scientific">Dermatophagoides pteronyssinus</name>
    <name type="common">European house dust mite</name>
    <dbReference type="NCBI Taxonomy" id="6956"/>
    <lineage>
        <taxon>Eukaryota</taxon>
        <taxon>Metazoa</taxon>
        <taxon>Ecdysozoa</taxon>
        <taxon>Arthropoda</taxon>
        <taxon>Chelicerata</taxon>
        <taxon>Arachnida</taxon>
        <taxon>Acari</taxon>
        <taxon>Acariformes</taxon>
        <taxon>Sarcoptiformes</taxon>
        <taxon>Astigmata</taxon>
        <taxon>Psoroptidia</taxon>
        <taxon>Analgoidea</taxon>
        <taxon>Pyroglyphidae</taxon>
        <taxon>Dermatophagoidinae</taxon>
        <taxon>Dermatophagoides</taxon>
    </lineage>
</organism>
<evidence type="ECO:0000256" key="1">
    <source>
        <dbReference type="ARBA" id="ARBA00004401"/>
    </source>
</evidence>
<evidence type="ECO:0000256" key="4">
    <source>
        <dbReference type="ARBA" id="ARBA00011024"/>
    </source>
</evidence>
<evidence type="ECO:0000313" key="13">
    <source>
        <dbReference type="EMBL" id="KAH9413473.1"/>
    </source>
</evidence>
<dbReference type="InterPro" id="IPR029668">
    <property type="entry name" value="TMEM98"/>
</dbReference>
<evidence type="ECO:0000256" key="10">
    <source>
        <dbReference type="ARBA" id="ARBA00022989"/>
    </source>
</evidence>
<evidence type="ECO:0000256" key="11">
    <source>
        <dbReference type="ARBA" id="ARBA00023136"/>
    </source>
</evidence>
<reference evidence="13 14" key="1">
    <citation type="journal article" date="2018" name="J. Allergy Clin. Immunol.">
        <title>High-quality assembly of Dermatophagoides pteronyssinus genome and transcriptome reveals a wide range of novel allergens.</title>
        <authorList>
            <person name="Liu X.Y."/>
            <person name="Yang K.Y."/>
            <person name="Wang M.Q."/>
            <person name="Kwok J.S."/>
            <person name="Zeng X."/>
            <person name="Yang Z."/>
            <person name="Xiao X.J."/>
            <person name="Lau C.P."/>
            <person name="Li Y."/>
            <person name="Huang Z.M."/>
            <person name="Ba J.G."/>
            <person name="Yim A.K."/>
            <person name="Ouyang C.Y."/>
            <person name="Ngai S.M."/>
            <person name="Chan T.F."/>
            <person name="Leung E.L."/>
            <person name="Liu L."/>
            <person name="Liu Z.G."/>
            <person name="Tsui S.K."/>
        </authorList>
    </citation>
    <scope>NUCLEOTIDE SEQUENCE [LARGE SCALE GENOMIC DNA]</scope>
    <source>
        <strain evidence="13">Derp</strain>
    </source>
</reference>
<keyword evidence="11 12" id="KW-0472">Membrane</keyword>
<comment type="similarity">
    <text evidence="4">Belongs to the TMEM98 family.</text>
</comment>
<evidence type="ECO:0000256" key="7">
    <source>
        <dbReference type="ARBA" id="ARBA00022525"/>
    </source>
</evidence>